<organism evidence="2 3">
    <name type="scientific">Sphingobium jiangsuense</name>
    <dbReference type="NCBI Taxonomy" id="870476"/>
    <lineage>
        <taxon>Bacteria</taxon>
        <taxon>Pseudomonadati</taxon>
        <taxon>Pseudomonadota</taxon>
        <taxon>Alphaproteobacteria</taxon>
        <taxon>Sphingomonadales</taxon>
        <taxon>Sphingomonadaceae</taxon>
        <taxon>Sphingobium</taxon>
    </lineage>
</organism>
<dbReference type="Pfam" id="PF09977">
    <property type="entry name" value="Tad_C"/>
    <property type="match status" value="1"/>
</dbReference>
<feature type="domain" description="DUF2134" evidence="1">
    <location>
        <begin position="55"/>
        <end position="152"/>
    </location>
</feature>
<dbReference type="InterPro" id="IPR018705">
    <property type="entry name" value="DUF2134_membrane"/>
</dbReference>
<sequence length="591" mass="59807">MIRRRAWPLLMKDDRAVVAPLVAVLGASLLAAAGLALDVGLYYTESRDLRNATEAAALAAAMNPAAGAQRARDYLARNGYDASVLKSVQVGRYCPDVRLPAGQRFDASFSLCPGNGRGNAVRIRTERPSRRFLSRLLGPANPIPDLGATATAARIDEAGVGITSGILTVTNSLVTSVNNLLGALLGIKLRLSTADVEALMNGNVDEGLFFDELARRVGETGTYGDLVGRTVPLRDLLAAAAEAAADPATAATLSTLSGVVGSGYTVPLAGLFGLGVQQNMPVGEADAKPALRAGLNAYQLLTFAVQAGPGAIDLSDAVSLLVGGSTVRIGAVATGPVDRPRFSFGPEGETSVGTSALRLQLFIGLGNISVLGSTLSVDSVPVLIDVAAATASIARIECDNTAEQASNTRVTVNAASGLVNAYIGTAPANAMTRPMPVITASSIKSARLVNVASLITVDARAVAQPVMGVSGSVLFGPGGQATVGSPSAPGTAATVGNGSQVGTLLTSLISSISASEGLQVRILGLCLPLVCDATAGAVRSQLLGAVVNPLAGLVGTTADPLLDNLLAALGIRLGHTTLWVTGARCGVPVLV</sequence>
<evidence type="ECO:0000259" key="1">
    <source>
        <dbReference type="Pfam" id="PF09977"/>
    </source>
</evidence>
<comment type="caution">
    <text evidence="2">The sequence shown here is derived from an EMBL/GenBank/DDBJ whole genome shotgun (WGS) entry which is preliminary data.</text>
</comment>
<dbReference type="EMBL" id="JACIDT010000009">
    <property type="protein sequence ID" value="MBB3927023.1"/>
    <property type="molecule type" value="Genomic_DNA"/>
</dbReference>
<dbReference type="Proteomes" id="UP000571950">
    <property type="component" value="Unassembled WGS sequence"/>
</dbReference>
<protein>
    <submittedName>
        <fullName evidence="2">Putative membrane protein</fullName>
    </submittedName>
</protein>
<dbReference type="RefSeq" id="WP_188072524.1">
    <property type="nucleotide sequence ID" value="NZ_BSPS01000125.1"/>
</dbReference>
<accession>A0A7W6BQQ1</accession>
<proteinExistence type="predicted"/>
<keyword evidence="3" id="KW-1185">Reference proteome</keyword>
<name>A0A7W6BQQ1_9SPHN</name>
<evidence type="ECO:0000313" key="3">
    <source>
        <dbReference type="Proteomes" id="UP000571950"/>
    </source>
</evidence>
<gene>
    <name evidence="2" type="ORF">GGR43_002746</name>
</gene>
<evidence type="ECO:0000313" key="2">
    <source>
        <dbReference type="EMBL" id="MBB3927023.1"/>
    </source>
</evidence>
<reference evidence="2 3" key="1">
    <citation type="submission" date="2020-08" db="EMBL/GenBank/DDBJ databases">
        <title>Genomic Encyclopedia of Type Strains, Phase IV (KMG-IV): sequencing the most valuable type-strain genomes for metagenomic binning, comparative biology and taxonomic classification.</title>
        <authorList>
            <person name="Goeker M."/>
        </authorList>
    </citation>
    <scope>NUCLEOTIDE SEQUENCE [LARGE SCALE GENOMIC DNA]</scope>
    <source>
        <strain evidence="2 3">DSM 26189</strain>
    </source>
</reference>
<dbReference type="AlphaFoldDB" id="A0A7W6BQQ1"/>